<dbReference type="PROSITE" id="PS50011">
    <property type="entry name" value="PROTEIN_KINASE_DOM"/>
    <property type="match status" value="1"/>
</dbReference>
<evidence type="ECO:0000259" key="2">
    <source>
        <dbReference type="PROSITE" id="PS50011"/>
    </source>
</evidence>
<keyword evidence="4" id="KW-1185">Reference proteome</keyword>
<feature type="domain" description="Protein kinase" evidence="2">
    <location>
        <begin position="17"/>
        <end position="307"/>
    </location>
</feature>
<evidence type="ECO:0000313" key="4">
    <source>
        <dbReference type="Proteomes" id="UP000265325"/>
    </source>
</evidence>
<dbReference type="Pfam" id="PF00069">
    <property type="entry name" value="Pkinase"/>
    <property type="match status" value="1"/>
</dbReference>
<dbReference type="Proteomes" id="UP000265325">
    <property type="component" value="Unassembled WGS sequence"/>
</dbReference>
<dbReference type="InterPro" id="IPR011009">
    <property type="entry name" value="Kinase-like_dom_sf"/>
</dbReference>
<feature type="compositionally biased region" description="Basic and acidic residues" evidence="1">
    <location>
        <begin position="36"/>
        <end position="53"/>
    </location>
</feature>
<dbReference type="SMART" id="SM00220">
    <property type="entry name" value="S_TKc"/>
    <property type="match status" value="1"/>
</dbReference>
<sequence>MTGFPLTVDPGYRVGGWTVEHPLGSGSFASVYAGRREAAEDRDDRGDHEDRGAPGDGTVPDRVALKFLPTGTCTPRGLRHLKDLVEREVELLSRLRAPRLIVLYETLTVDDPARPELDGATVLVLERAECSLHSLLAGPEPPADGPDLLVQICEGLHQLHDAGWVHGDLKPGNVLLMADGGVRLGDFSTAGELEGTHAYTPGFATPDYTPPELLWTETGARGIRIRPSSDIWAYGVLVHLVLTGTHPLPGGTAAARRDAAVRYARGDEDLRLSPALPEPWRRIVTDCLSRTHESRIPHDATVLLERVRQAAQGRLPRRPGRRRAAARGA</sequence>
<dbReference type="GO" id="GO:0005524">
    <property type="term" value="F:ATP binding"/>
    <property type="evidence" value="ECO:0007669"/>
    <property type="project" value="InterPro"/>
</dbReference>
<dbReference type="InterPro" id="IPR000719">
    <property type="entry name" value="Prot_kinase_dom"/>
</dbReference>
<evidence type="ECO:0000256" key="1">
    <source>
        <dbReference type="SAM" id="MobiDB-lite"/>
    </source>
</evidence>
<dbReference type="Gene3D" id="1.10.510.10">
    <property type="entry name" value="Transferase(Phosphotransferase) domain 1"/>
    <property type="match status" value="1"/>
</dbReference>
<dbReference type="Gene3D" id="3.30.200.20">
    <property type="entry name" value="Phosphorylase Kinase, domain 1"/>
    <property type="match status" value="1"/>
</dbReference>
<accession>A0A2P2GDW4</accession>
<dbReference type="InterPro" id="IPR051681">
    <property type="entry name" value="Ser/Thr_Kinases-Pseudokinases"/>
</dbReference>
<evidence type="ECO:0000313" key="3">
    <source>
        <dbReference type="EMBL" id="KKZ69009.1"/>
    </source>
</evidence>
<reference evidence="3 4" key="1">
    <citation type="submission" date="2015-05" db="EMBL/GenBank/DDBJ databases">
        <title>Draft Genome assembly of Streptomyces showdoensis.</title>
        <authorList>
            <person name="Thapa K.K."/>
            <person name="Metsa-Ketela M."/>
        </authorList>
    </citation>
    <scope>NUCLEOTIDE SEQUENCE [LARGE SCALE GENOMIC DNA]</scope>
    <source>
        <strain evidence="3 4">ATCC 15227</strain>
    </source>
</reference>
<organism evidence="3 4">
    <name type="scientific">Streptomyces showdoensis</name>
    <dbReference type="NCBI Taxonomy" id="68268"/>
    <lineage>
        <taxon>Bacteria</taxon>
        <taxon>Bacillati</taxon>
        <taxon>Actinomycetota</taxon>
        <taxon>Actinomycetes</taxon>
        <taxon>Kitasatosporales</taxon>
        <taxon>Streptomycetaceae</taxon>
        <taxon>Streptomyces</taxon>
    </lineage>
</organism>
<feature type="non-terminal residue" evidence="3">
    <location>
        <position position="329"/>
    </location>
</feature>
<proteinExistence type="predicted"/>
<dbReference type="PANTHER" id="PTHR44329:SF214">
    <property type="entry name" value="PROTEIN KINASE DOMAIN-CONTAINING PROTEIN"/>
    <property type="match status" value="1"/>
</dbReference>
<name>A0A2P2GDW4_STREW</name>
<dbReference type="GO" id="GO:0004674">
    <property type="term" value="F:protein serine/threonine kinase activity"/>
    <property type="evidence" value="ECO:0007669"/>
    <property type="project" value="TreeGrafter"/>
</dbReference>
<dbReference type="SUPFAM" id="SSF56112">
    <property type="entry name" value="Protein kinase-like (PK-like)"/>
    <property type="match status" value="1"/>
</dbReference>
<feature type="region of interest" description="Disordered" evidence="1">
    <location>
        <begin position="36"/>
        <end position="60"/>
    </location>
</feature>
<comment type="caution">
    <text evidence="3">The sequence shown here is derived from an EMBL/GenBank/DDBJ whole genome shotgun (WGS) entry which is preliminary data.</text>
</comment>
<dbReference type="EMBL" id="LAQS01000129">
    <property type="protein sequence ID" value="KKZ69009.1"/>
    <property type="molecule type" value="Genomic_DNA"/>
</dbReference>
<dbReference type="RefSeq" id="WP_046912473.1">
    <property type="nucleotide sequence ID" value="NZ_LAQS01000129.1"/>
</dbReference>
<gene>
    <name evidence="3" type="ORF">VO63_36500</name>
</gene>
<dbReference type="AlphaFoldDB" id="A0A2P2GDW4"/>
<dbReference type="PANTHER" id="PTHR44329">
    <property type="entry name" value="SERINE/THREONINE-PROTEIN KINASE TNNI3K-RELATED"/>
    <property type="match status" value="1"/>
</dbReference>
<protein>
    <recommendedName>
        <fullName evidence="2">Protein kinase domain-containing protein</fullName>
    </recommendedName>
</protein>